<evidence type="ECO:0000313" key="3">
    <source>
        <dbReference type="Proteomes" id="UP001151760"/>
    </source>
</evidence>
<reference evidence="2" key="1">
    <citation type="journal article" date="2022" name="Int. J. Mol. Sci.">
        <title>Draft Genome of Tanacetum Coccineum: Genomic Comparison of Closely Related Tanacetum-Family Plants.</title>
        <authorList>
            <person name="Yamashiro T."/>
            <person name="Shiraishi A."/>
            <person name="Nakayama K."/>
            <person name="Satake H."/>
        </authorList>
    </citation>
    <scope>NUCLEOTIDE SEQUENCE</scope>
</reference>
<feature type="region of interest" description="Disordered" evidence="1">
    <location>
        <begin position="44"/>
        <end position="69"/>
    </location>
</feature>
<comment type="caution">
    <text evidence="2">The sequence shown here is derived from an EMBL/GenBank/DDBJ whole genome shotgun (WGS) entry which is preliminary data.</text>
</comment>
<protein>
    <submittedName>
        <fullName evidence="2">Uncharacterized protein</fullName>
    </submittedName>
</protein>
<sequence length="136" mass="15455">MKFVWLPESIGTLLDPPWSELELYLSGDEFLRCDLKECTGYSLKDKKQSQNDKTKHENRKSVMKSQSQKVKLGDDVERLWNELARLGTSMKVLEVKELCKLLVSEGGESLRCLDAKLTLEMGQKERNGVAGLIGHK</sequence>
<name>A0ABQ4WS57_9ASTR</name>
<dbReference type="EMBL" id="BQNB010008888">
    <property type="protein sequence ID" value="GJS55730.1"/>
    <property type="molecule type" value="Genomic_DNA"/>
</dbReference>
<feature type="compositionally biased region" description="Basic and acidic residues" evidence="1">
    <location>
        <begin position="44"/>
        <end position="55"/>
    </location>
</feature>
<reference evidence="2" key="2">
    <citation type="submission" date="2022-01" db="EMBL/GenBank/DDBJ databases">
        <authorList>
            <person name="Yamashiro T."/>
            <person name="Shiraishi A."/>
            <person name="Satake H."/>
            <person name="Nakayama K."/>
        </authorList>
    </citation>
    <scope>NUCLEOTIDE SEQUENCE</scope>
</reference>
<proteinExistence type="predicted"/>
<evidence type="ECO:0000313" key="2">
    <source>
        <dbReference type="EMBL" id="GJS55730.1"/>
    </source>
</evidence>
<organism evidence="2 3">
    <name type="scientific">Tanacetum coccineum</name>
    <dbReference type="NCBI Taxonomy" id="301880"/>
    <lineage>
        <taxon>Eukaryota</taxon>
        <taxon>Viridiplantae</taxon>
        <taxon>Streptophyta</taxon>
        <taxon>Embryophyta</taxon>
        <taxon>Tracheophyta</taxon>
        <taxon>Spermatophyta</taxon>
        <taxon>Magnoliopsida</taxon>
        <taxon>eudicotyledons</taxon>
        <taxon>Gunneridae</taxon>
        <taxon>Pentapetalae</taxon>
        <taxon>asterids</taxon>
        <taxon>campanulids</taxon>
        <taxon>Asterales</taxon>
        <taxon>Asteraceae</taxon>
        <taxon>Asteroideae</taxon>
        <taxon>Anthemideae</taxon>
        <taxon>Anthemidinae</taxon>
        <taxon>Tanacetum</taxon>
    </lineage>
</organism>
<gene>
    <name evidence="2" type="ORF">Tco_0629092</name>
</gene>
<dbReference type="Proteomes" id="UP001151760">
    <property type="component" value="Unassembled WGS sequence"/>
</dbReference>
<keyword evidence="3" id="KW-1185">Reference proteome</keyword>
<evidence type="ECO:0000256" key="1">
    <source>
        <dbReference type="SAM" id="MobiDB-lite"/>
    </source>
</evidence>
<accession>A0ABQ4WS57</accession>